<feature type="domain" description="ABC transporter" evidence="4">
    <location>
        <begin position="1"/>
        <end position="231"/>
    </location>
</feature>
<evidence type="ECO:0000313" key="6">
    <source>
        <dbReference type="Proteomes" id="UP000245217"/>
    </source>
</evidence>
<keyword evidence="3 5" id="KW-0067">ATP-binding</keyword>
<reference evidence="6" key="1">
    <citation type="submission" date="2018-05" db="EMBL/GenBank/DDBJ databases">
        <title>Ignatzschineria dubaiensis sp. nov., isolated from necrotic foot tissues of dromedaries (Camelus dromedarius) and associated maggots in Dubai, United Arab Emirates.</title>
        <authorList>
            <person name="Tsang C.C."/>
            <person name="Tang J.Y.M."/>
            <person name="Fong J.Y.H."/>
            <person name="Kinne J."/>
            <person name="Lee H.H."/>
            <person name="Joseph M."/>
            <person name="Jose S."/>
            <person name="Schuster R.K."/>
            <person name="Tang Y."/>
            <person name="Sivakumar S."/>
            <person name="Chen J.H.K."/>
            <person name="Teng J.L.L."/>
            <person name="Lau S.K.P."/>
            <person name="Wernery U."/>
            <person name="Woo P.C.Y."/>
        </authorList>
    </citation>
    <scope>NUCLEOTIDE SEQUENCE [LARGE SCALE GENOMIC DNA]</scope>
    <source>
        <strain evidence="6">UAE-HKU58</strain>
    </source>
</reference>
<evidence type="ECO:0000256" key="3">
    <source>
        <dbReference type="ARBA" id="ARBA00022840"/>
    </source>
</evidence>
<dbReference type="RefSeq" id="WP_109202038.1">
    <property type="nucleotide sequence ID" value="NZ_QEWS01000008.1"/>
</dbReference>
<keyword evidence="2" id="KW-0547">Nucleotide-binding</keyword>
<gene>
    <name evidence="5" type="ORF">DC078_08000</name>
</gene>
<dbReference type="InterPro" id="IPR003439">
    <property type="entry name" value="ABC_transporter-like_ATP-bd"/>
</dbReference>
<organism evidence="5 6">
    <name type="scientific">Ignatzschineria cameli</name>
    <dbReference type="NCBI Taxonomy" id="2182793"/>
    <lineage>
        <taxon>Bacteria</taxon>
        <taxon>Pseudomonadati</taxon>
        <taxon>Pseudomonadota</taxon>
        <taxon>Gammaproteobacteria</taxon>
        <taxon>Cardiobacteriales</taxon>
        <taxon>Ignatzschineriaceae</taxon>
        <taxon>Ignatzschineria</taxon>
    </lineage>
</organism>
<protein>
    <submittedName>
        <fullName evidence="5">Molybdenum ABC transporter ATP-binding protein</fullName>
    </submittedName>
</protein>
<evidence type="ECO:0000256" key="2">
    <source>
        <dbReference type="ARBA" id="ARBA00022741"/>
    </source>
</evidence>
<dbReference type="InterPro" id="IPR050093">
    <property type="entry name" value="ABC_SmlMolc_Importer"/>
</dbReference>
<dbReference type="GO" id="GO:0005524">
    <property type="term" value="F:ATP binding"/>
    <property type="evidence" value="ECO:0007669"/>
    <property type="project" value="UniProtKB-KW"/>
</dbReference>
<proteinExistence type="predicted"/>
<comment type="caution">
    <text evidence="5">The sequence shown here is derived from an EMBL/GenBank/DDBJ whole genome shotgun (WGS) entry which is preliminary data.</text>
</comment>
<evidence type="ECO:0000259" key="4">
    <source>
        <dbReference type="PROSITE" id="PS50893"/>
    </source>
</evidence>
<dbReference type="InterPro" id="IPR003593">
    <property type="entry name" value="AAA+_ATPase"/>
</dbReference>
<dbReference type="SUPFAM" id="SSF52540">
    <property type="entry name" value="P-loop containing nucleoside triphosphate hydrolases"/>
    <property type="match status" value="1"/>
</dbReference>
<evidence type="ECO:0000256" key="1">
    <source>
        <dbReference type="ARBA" id="ARBA00022448"/>
    </source>
</evidence>
<dbReference type="SMART" id="SM00382">
    <property type="entry name" value="AAA"/>
    <property type="match status" value="1"/>
</dbReference>
<dbReference type="Pfam" id="PF00005">
    <property type="entry name" value="ABC_tran"/>
    <property type="match status" value="1"/>
</dbReference>
<dbReference type="Proteomes" id="UP000245217">
    <property type="component" value="Unassembled WGS sequence"/>
</dbReference>
<keyword evidence="6" id="KW-1185">Reference proteome</keyword>
<dbReference type="PROSITE" id="PS00211">
    <property type="entry name" value="ABC_TRANSPORTER_1"/>
    <property type="match status" value="1"/>
</dbReference>
<dbReference type="InterPro" id="IPR017871">
    <property type="entry name" value="ABC_transporter-like_CS"/>
</dbReference>
<dbReference type="PANTHER" id="PTHR42781:SF4">
    <property type="entry name" value="SPERMIDINE_PUTRESCINE IMPORT ATP-BINDING PROTEIN POTA"/>
    <property type="match status" value="1"/>
</dbReference>
<dbReference type="InterPro" id="IPR027417">
    <property type="entry name" value="P-loop_NTPase"/>
</dbReference>
<dbReference type="EMBL" id="QEWV01000007">
    <property type="protein sequence ID" value="PWD90796.1"/>
    <property type="molecule type" value="Genomic_DNA"/>
</dbReference>
<name>A0ABX5L0H5_9GAMM</name>
<evidence type="ECO:0000313" key="5">
    <source>
        <dbReference type="EMBL" id="PWD90796.1"/>
    </source>
</evidence>
<dbReference type="PROSITE" id="PS50893">
    <property type="entry name" value="ABC_TRANSPORTER_2"/>
    <property type="match status" value="1"/>
</dbReference>
<keyword evidence="1" id="KW-0813">Transport</keyword>
<dbReference type="PANTHER" id="PTHR42781">
    <property type="entry name" value="SPERMIDINE/PUTRESCINE IMPORT ATP-BINDING PROTEIN POTA"/>
    <property type="match status" value="1"/>
</dbReference>
<sequence>MFTINHLHLALFQFALHDISLTLKKGDYCILLGRSGSGKTLLLESIAGRYPQATGEIIFKQQRIDQLPPEKRNIGFVYQHYELFAHLSVWENIAFPLKMRGKSPEESAKLIDEILTLLGITYLKNHGVETLSGGEKQRVALARALIAEPNILLLDEPTSALDYVTRHEMRDVLKMIHQRYAPIILHVTHDISEALALATHIGIMKKGELKHYLPTDQLNRENAKRELFEILKDQNR</sequence>
<accession>A0ABX5L0H5</accession>
<dbReference type="Gene3D" id="3.40.50.300">
    <property type="entry name" value="P-loop containing nucleotide triphosphate hydrolases"/>
    <property type="match status" value="1"/>
</dbReference>